<dbReference type="GO" id="GO:0006777">
    <property type="term" value="P:Mo-molybdopterin cofactor biosynthetic process"/>
    <property type="evidence" value="ECO:0007669"/>
    <property type="project" value="UniProtKB-KW"/>
</dbReference>
<dbReference type="RefSeq" id="WP_011822073.1">
    <property type="nucleotide sequence ID" value="NC_008818.1"/>
</dbReference>
<keyword evidence="5" id="KW-1185">Reference proteome</keyword>
<organism evidence="4 5">
    <name type="scientific">Hyperthermus butylicus (strain DSM 5456 / JCM 9403 / PLM1-5)</name>
    <dbReference type="NCBI Taxonomy" id="415426"/>
    <lineage>
        <taxon>Archaea</taxon>
        <taxon>Thermoproteota</taxon>
        <taxon>Thermoprotei</taxon>
        <taxon>Desulfurococcales</taxon>
        <taxon>Pyrodictiaceae</taxon>
        <taxon>Hyperthermus</taxon>
    </lineage>
</organism>
<comment type="pathway">
    <text evidence="1">Cofactor biosynthesis; molybdopterin biosynthesis.</text>
</comment>
<evidence type="ECO:0000256" key="2">
    <source>
        <dbReference type="ARBA" id="ARBA00023150"/>
    </source>
</evidence>
<dbReference type="InterPro" id="IPR002820">
    <property type="entry name" value="Mopterin_CF_biosynth-C_dom"/>
</dbReference>
<dbReference type="HOGENOM" id="CLU_074693_1_2_2"/>
<gene>
    <name evidence="4" type="ordered locus">Hbut_0907</name>
</gene>
<accession>A2BL94</accession>
<dbReference type="InterPro" id="IPR023045">
    <property type="entry name" value="MoaC"/>
</dbReference>
<name>A2BL94_HYPBU</name>
<dbReference type="SUPFAM" id="SSF55040">
    <property type="entry name" value="Molybdenum cofactor biosynthesis protein C, MoaC"/>
    <property type="match status" value="1"/>
</dbReference>
<dbReference type="EnsemblBacteria" id="ABM80755">
    <property type="protein sequence ID" value="ABM80755"/>
    <property type="gene ID" value="Hbut_0907"/>
</dbReference>
<dbReference type="GeneID" id="4782499"/>
<dbReference type="NCBIfam" id="TIGR00581">
    <property type="entry name" value="moaC"/>
    <property type="match status" value="1"/>
</dbReference>
<protein>
    <submittedName>
        <fullName evidence="4">Molybdenum cofactor biosynthesis protein C</fullName>
    </submittedName>
</protein>
<evidence type="ECO:0000313" key="4">
    <source>
        <dbReference type="EMBL" id="ABM80755.1"/>
    </source>
</evidence>
<dbReference type="AlphaFoldDB" id="A2BL94"/>
<dbReference type="eggNOG" id="arCOG01530">
    <property type="taxonomic scope" value="Archaea"/>
</dbReference>
<dbReference type="NCBIfam" id="NF008999">
    <property type="entry name" value="PRK12343.1"/>
    <property type="match status" value="1"/>
</dbReference>
<dbReference type="InterPro" id="IPR036522">
    <property type="entry name" value="MoaC_sf"/>
</dbReference>
<proteinExistence type="predicted"/>
<dbReference type="Pfam" id="PF01967">
    <property type="entry name" value="MoaC"/>
    <property type="match status" value="1"/>
</dbReference>
<keyword evidence="2" id="KW-0501">Molybdenum cofactor biosynthesis</keyword>
<sequence length="150" mass="16636">MSRKPSMVDITAKNVIVREAEAYGRIKLRPETISRILEGKIEKGDPLTVASIAGIQAAKLTPLLLPMCHPIEITKVDVECRVEDNEHVGCRAYVKAVARTGVEMEALTAVTVALLNVWDMVKKYEKDERGLYPHTVIEEVKVTSKVKHGS</sequence>
<feature type="domain" description="Molybdopterin cofactor biosynthesis C (MoaC)" evidence="3">
    <location>
        <begin position="7"/>
        <end position="146"/>
    </location>
</feature>
<dbReference type="KEGG" id="hbu:Hbut_0907"/>
<evidence type="ECO:0000259" key="3">
    <source>
        <dbReference type="Pfam" id="PF01967"/>
    </source>
</evidence>
<dbReference type="STRING" id="415426.Hbut_0907"/>
<evidence type="ECO:0000313" key="5">
    <source>
        <dbReference type="Proteomes" id="UP000002593"/>
    </source>
</evidence>
<evidence type="ECO:0000256" key="1">
    <source>
        <dbReference type="ARBA" id="ARBA00005046"/>
    </source>
</evidence>
<dbReference type="UniPathway" id="UPA00344"/>
<dbReference type="EMBL" id="CP000493">
    <property type="protein sequence ID" value="ABM80755.1"/>
    <property type="molecule type" value="Genomic_DNA"/>
</dbReference>
<dbReference type="PANTHER" id="PTHR22960">
    <property type="entry name" value="MOLYBDOPTERIN COFACTOR SYNTHESIS PROTEIN A"/>
    <property type="match status" value="1"/>
</dbReference>
<dbReference type="Proteomes" id="UP000002593">
    <property type="component" value="Chromosome"/>
</dbReference>
<reference evidence="4 5" key="1">
    <citation type="journal article" date="2007" name="Archaea">
        <title>The genome of Hyperthermus butylicus: a sulfur-reducing, peptide fermenting, neutrophilic Crenarchaeote growing up to 108 degrees C.</title>
        <authorList>
            <person name="Brugger K."/>
            <person name="Chen L."/>
            <person name="Stark M."/>
            <person name="Zibat A."/>
            <person name="Redder P."/>
            <person name="Ruepp A."/>
            <person name="Awayez M."/>
            <person name="She Q."/>
            <person name="Garrett R.A."/>
            <person name="Klenk H.P."/>
        </authorList>
    </citation>
    <scope>NUCLEOTIDE SEQUENCE [LARGE SCALE GENOMIC DNA]</scope>
    <source>
        <strain evidence="5">DSM 5456 / JCM 9403 / PLM1-5</strain>
    </source>
</reference>
<dbReference type="Gene3D" id="3.30.70.640">
    <property type="entry name" value="Molybdopterin cofactor biosynthesis C (MoaC) domain"/>
    <property type="match status" value="1"/>
</dbReference>
<dbReference type="InterPro" id="IPR050105">
    <property type="entry name" value="MoCo_biosynth_MoaA/MoaC"/>
</dbReference>